<gene>
    <name evidence="1" type="ORF">E1091_06535</name>
</gene>
<name>A0ABY2DIR9_9ACTN</name>
<accession>A0ABY2DIR9</accession>
<evidence type="ECO:0000313" key="2">
    <source>
        <dbReference type="Proteomes" id="UP000295626"/>
    </source>
</evidence>
<protein>
    <submittedName>
        <fullName evidence="1">Uncharacterized protein</fullName>
    </submittedName>
</protein>
<reference evidence="1 2" key="1">
    <citation type="submission" date="2019-02" db="EMBL/GenBank/DDBJ databases">
        <title>Draft genome sequences of novel Actinobacteria.</title>
        <authorList>
            <person name="Sahin N."/>
            <person name="Ay H."/>
            <person name="Saygin H."/>
        </authorList>
    </citation>
    <scope>NUCLEOTIDE SEQUENCE [LARGE SCALE GENOMIC DNA]</scope>
    <source>
        <strain evidence="1 2">JCM 30529</strain>
    </source>
</reference>
<keyword evidence="2" id="KW-1185">Reference proteome</keyword>
<comment type="caution">
    <text evidence="1">The sequence shown here is derived from an EMBL/GenBank/DDBJ whole genome shotgun (WGS) entry which is preliminary data.</text>
</comment>
<organism evidence="1 2">
    <name type="scientific">Micromonospora fluostatini</name>
    <dbReference type="NCBI Taxonomy" id="1629071"/>
    <lineage>
        <taxon>Bacteria</taxon>
        <taxon>Bacillati</taxon>
        <taxon>Actinomycetota</taxon>
        <taxon>Actinomycetes</taxon>
        <taxon>Micromonosporales</taxon>
        <taxon>Micromonosporaceae</taxon>
        <taxon>Micromonospora</taxon>
    </lineage>
</organism>
<evidence type="ECO:0000313" key="1">
    <source>
        <dbReference type="EMBL" id="TDB99599.1"/>
    </source>
</evidence>
<dbReference type="EMBL" id="SMKE01000157">
    <property type="protein sequence ID" value="TDB99599.1"/>
    <property type="molecule type" value="Genomic_DNA"/>
</dbReference>
<sequence length="217" mass="23577">MTVSLPTYDFCGMLKDVSEFAPSARDAKNQAYVRIGWDGSALRISTFAEIHAAIATYAFPESLRSGDGPWEVLLRTTQAKFMAKFFELKGVKGAIPISLYTRQGRLDISRRANEEHGVDAQQQLCGGDVDVLIKRVEAEFADLGARTDVPVRIGPVAHMALSKAAKRTGECVTSVPHARGIRSTVGAELVVYSRWPLEVDHAEVDAQAMADAAVAEL</sequence>
<proteinExistence type="predicted"/>
<dbReference type="Proteomes" id="UP000295626">
    <property type="component" value="Unassembled WGS sequence"/>
</dbReference>